<organism evidence="3 4">
    <name type="scientific">Tersicoccus solisilvae</name>
    <dbReference type="NCBI Taxonomy" id="1882339"/>
    <lineage>
        <taxon>Bacteria</taxon>
        <taxon>Bacillati</taxon>
        <taxon>Actinomycetota</taxon>
        <taxon>Actinomycetes</taxon>
        <taxon>Micrococcales</taxon>
        <taxon>Micrococcaceae</taxon>
        <taxon>Tersicoccus</taxon>
    </lineage>
</organism>
<name>A0ABQ1PKI5_9MICC</name>
<protein>
    <recommendedName>
        <fullName evidence="2">HTH arsR-type domain-containing protein</fullName>
    </recommendedName>
</protein>
<proteinExistence type="predicted"/>
<dbReference type="SUPFAM" id="SSF46785">
    <property type="entry name" value="Winged helix' DNA-binding domain"/>
    <property type="match status" value="1"/>
</dbReference>
<dbReference type="InterPro" id="IPR001845">
    <property type="entry name" value="HTH_ArsR_DNA-bd_dom"/>
</dbReference>
<dbReference type="SMART" id="SM00418">
    <property type="entry name" value="HTH_ARSR"/>
    <property type="match status" value="1"/>
</dbReference>
<accession>A0ABQ1PKI5</accession>
<dbReference type="RefSeq" id="WP_188668926.1">
    <property type="nucleotide sequence ID" value="NZ_BMJI01000022.1"/>
</dbReference>
<dbReference type="InterPro" id="IPR011991">
    <property type="entry name" value="ArsR-like_HTH"/>
</dbReference>
<feature type="domain" description="HTH arsR-type" evidence="2">
    <location>
        <begin position="23"/>
        <end position="118"/>
    </location>
</feature>
<dbReference type="EMBL" id="BMJI01000022">
    <property type="protein sequence ID" value="GGC98509.1"/>
    <property type="molecule type" value="Genomic_DNA"/>
</dbReference>
<comment type="caution">
    <text evidence="3">The sequence shown here is derived from an EMBL/GenBank/DDBJ whole genome shotgun (WGS) entry which is preliminary data.</text>
</comment>
<gene>
    <name evidence="3" type="ORF">GCM10011512_26810</name>
</gene>
<dbReference type="Gene3D" id="1.10.10.10">
    <property type="entry name" value="Winged helix-like DNA-binding domain superfamily/Winged helix DNA-binding domain"/>
    <property type="match status" value="1"/>
</dbReference>
<dbReference type="Proteomes" id="UP000597761">
    <property type="component" value="Unassembled WGS sequence"/>
</dbReference>
<evidence type="ECO:0000259" key="2">
    <source>
        <dbReference type="SMART" id="SM00418"/>
    </source>
</evidence>
<dbReference type="InterPro" id="IPR036390">
    <property type="entry name" value="WH_DNA-bd_sf"/>
</dbReference>
<feature type="region of interest" description="Disordered" evidence="1">
    <location>
        <begin position="202"/>
        <end position="224"/>
    </location>
</feature>
<reference evidence="4" key="1">
    <citation type="journal article" date="2019" name="Int. J. Syst. Evol. Microbiol.">
        <title>The Global Catalogue of Microorganisms (GCM) 10K type strain sequencing project: providing services to taxonomists for standard genome sequencing and annotation.</title>
        <authorList>
            <consortium name="The Broad Institute Genomics Platform"/>
            <consortium name="The Broad Institute Genome Sequencing Center for Infectious Disease"/>
            <person name="Wu L."/>
            <person name="Ma J."/>
        </authorList>
    </citation>
    <scope>NUCLEOTIDE SEQUENCE [LARGE SCALE GENOMIC DNA]</scope>
    <source>
        <strain evidence="4">CGMCC 1.15480</strain>
    </source>
</reference>
<keyword evidence="4" id="KW-1185">Reference proteome</keyword>
<sequence>MSELPPTDSLPVLGSPDRDVSVESLKALGHPIRVQILNVLSQFGPQTSSSLAHRLGGTSGSFSYHLRQLARHDFIRELPDRGNARDRWWQRTPGGVSVNPLAVADNPAGLEAARVIVREWGRNRAELVADFEERGHRELPRRWFDASIVEAVNLQVGLEELEEINRAITRAVETAVAPYRNREPAEDRRAVQLQFSLFPILDGQSTGPVPPSPHPHHDTPGEER</sequence>
<evidence type="ECO:0000313" key="4">
    <source>
        <dbReference type="Proteomes" id="UP000597761"/>
    </source>
</evidence>
<dbReference type="InterPro" id="IPR036388">
    <property type="entry name" value="WH-like_DNA-bd_sf"/>
</dbReference>
<feature type="compositionally biased region" description="Basic and acidic residues" evidence="1">
    <location>
        <begin position="215"/>
        <end position="224"/>
    </location>
</feature>
<dbReference type="Pfam" id="PF12840">
    <property type="entry name" value="HTH_20"/>
    <property type="match status" value="1"/>
</dbReference>
<dbReference type="CDD" id="cd00090">
    <property type="entry name" value="HTH_ARSR"/>
    <property type="match status" value="1"/>
</dbReference>
<evidence type="ECO:0000313" key="3">
    <source>
        <dbReference type="EMBL" id="GGC98509.1"/>
    </source>
</evidence>
<evidence type="ECO:0000256" key="1">
    <source>
        <dbReference type="SAM" id="MobiDB-lite"/>
    </source>
</evidence>